<evidence type="ECO:0000313" key="1">
    <source>
        <dbReference type="EMBL" id="KAH7232532.1"/>
    </source>
</evidence>
<protein>
    <submittedName>
        <fullName evidence="1">Uncharacterized protein</fullName>
    </submittedName>
</protein>
<gene>
    <name evidence="1" type="ORF">B0J15DRAFT_505454</name>
</gene>
<name>A0A9P9G5T6_FUSSL</name>
<reference evidence="1" key="1">
    <citation type="journal article" date="2021" name="Nat. Commun.">
        <title>Genetic determinants of endophytism in the Arabidopsis root mycobiome.</title>
        <authorList>
            <person name="Mesny F."/>
            <person name="Miyauchi S."/>
            <person name="Thiergart T."/>
            <person name="Pickel B."/>
            <person name="Atanasova L."/>
            <person name="Karlsson M."/>
            <person name="Huettel B."/>
            <person name="Barry K.W."/>
            <person name="Haridas S."/>
            <person name="Chen C."/>
            <person name="Bauer D."/>
            <person name="Andreopoulos W."/>
            <person name="Pangilinan J."/>
            <person name="LaButti K."/>
            <person name="Riley R."/>
            <person name="Lipzen A."/>
            <person name="Clum A."/>
            <person name="Drula E."/>
            <person name="Henrissat B."/>
            <person name="Kohler A."/>
            <person name="Grigoriev I.V."/>
            <person name="Martin F.M."/>
            <person name="Hacquard S."/>
        </authorList>
    </citation>
    <scope>NUCLEOTIDE SEQUENCE</scope>
    <source>
        <strain evidence="1">FSSC 5 MPI-SDFR-AT-0091</strain>
    </source>
</reference>
<dbReference type="EMBL" id="JAGTJS010000029">
    <property type="protein sequence ID" value="KAH7232532.1"/>
    <property type="molecule type" value="Genomic_DNA"/>
</dbReference>
<accession>A0A9P9G5T6</accession>
<dbReference type="AlphaFoldDB" id="A0A9P9G5T6"/>
<proteinExistence type="predicted"/>
<evidence type="ECO:0000313" key="2">
    <source>
        <dbReference type="Proteomes" id="UP000736672"/>
    </source>
</evidence>
<dbReference type="Proteomes" id="UP000736672">
    <property type="component" value="Unassembled WGS sequence"/>
</dbReference>
<organism evidence="1 2">
    <name type="scientific">Fusarium solani</name>
    <name type="common">Filamentous fungus</name>
    <dbReference type="NCBI Taxonomy" id="169388"/>
    <lineage>
        <taxon>Eukaryota</taxon>
        <taxon>Fungi</taxon>
        <taxon>Dikarya</taxon>
        <taxon>Ascomycota</taxon>
        <taxon>Pezizomycotina</taxon>
        <taxon>Sordariomycetes</taxon>
        <taxon>Hypocreomycetidae</taxon>
        <taxon>Hypocreales</taxon>
        <taxon>Nectriaceae</taxon>
        <taxon>Fusarium</taxon>
        <taxon>Fusarium solani species complex</taxon>
    </lineage>
</organism>
<comment type="caution">
    <text evidence="1">The sequence shown here is derived from an EMBL/GenBank/DDBJ whole genome shotgun (WGS) entry which is preliminary data.</text>
</comment>
<sequence>MAELATMMATWMPIDAGLGFPGINSDPETYLNGVNQGPDIPAPAETVEDPLKATWPGSRRGMF</sequence>
<keyword evidence="2" id="KW-1185">Reference proteome</keyword>